<dbReference type="InterPro" id="IPR001466">
    <property type="entry name" value="Beta-lactam-related"/>
</dbReference>
<dbReference type="AlphaFoldDB" id="D3Q156"/>
<dbReference type="PANTHER" id="PTHR46825:SF7">
    <property type="entry name" value="D-ALANYL-D-ALANINE CARBOXYPEPTIDASE"/>
    <property type="match status" value="1"/>
</dbReference>
<protein>
    <submittedName>
        <fullName evidence="3">Beta-lactamase</fullName>
    </submittedName>
</protein>
<accession>D3Q156</accession>
<dbReference type="PANTHER" id="PTHR46825">
    <property type="entry name" value="D-ALANYL-D-ALANINE-CARBOXYPEPTIDASE/ENDOPEPTIDASE AMPH"/>
    <property type="match status" value="1"/>
</dbReference>
<organism evidence="3 4">
    <name type="scientific">Stackebrandtia nassauensis (strain DSM 44728 / CIP 108903 / NRRL B-16338 / NBRC 102104 / LLR-40K-21)</name>
    <dbReference type="NCBI Taxonomy" id="446470"/>
    <lineage>
        <taxon>Bacteria</taxon>
        <taxon>Bacillati</taxon>
        <taxon>Actinomycetota</taxon>
        <taxon>Actinomycetes</taxon>
        <taxon>Glycomycetales</taxon>
        <taxon>Glycomycetaceae</taxon>
        <taxon>Stackebrandtia</taxon>
    </lineage>
</organism>
<reference evidence="3 4" key="1">
    <citation type="journal article" date="2009" name="Stand. Genomic Sci.">
        <title>Complete genome sequence of Stackebrandtia nassauensis type strain (LLR-40K-21).</title>
        <authorList>
            <person name="Munk C."/>
            <person name="Lapidus A."/>
            <person name="Copeland A."/>
            <person name="Jando M."/>
            <person name="Mayilraj S."/>
            <person name="Glavina Del Rio T."/>
            <person name="Nolan M."/>
            <person name="Chen F."/>
            <person name="Lucas S."/>
            <person name="Tice H."/>
            <person name="Cheng J.F."/>
            <person name="Han C."/>
            <person name="Detter J.C."/>
            <person name="Bruce D."/>
            <person name="Goodwin L."/>
            <person name="Chain P."/>
            <person name="Pitluck S."/>
            <person name="Goker M."/>
            <person name="Ovchinikova G."/>
            <person name="Pati A."/>
            <person name="Ivanova N."/>
            <person name="Mavromatis K."/>
            <person name="Chen A."/>
            <person name="Palaniappan K."/>
            <person name="Land M."/>
            <person name="Hauser L."/>
            <person name="Chang Y.J."/>
            <person name="Jeffries C.D."/>
            <person name="Bristow J."/>
            <person name="Eisen J.A."/>
            <person name="Markowitz V."/>
            <person name="Hugenholtz P."/>
            <person name="Kyrpides N.C."/>
            <person name="Klenk H.P."/>
        </authorList>
    </citation>
    <scope>NUCLEOTIDE SEQUENCE [LARGE SCALE GENOMIC DNA]</scope>
    <source>
        <strain evidence="4">DSM 44728 / CIP 108903 / NRRL B-16338 / NBRC 102104 / LLR-40K-21</strain>
    </source>
</reference>
<evidence type="ECO:0000313" key="3">
    <source>
        <dbReference type="EMBL" id="ADD43806.1"/>
    </source>
</evidence>
<dbReference type="Gene3D" id="3.40.710.10">
    <property type="entry name" value="DD-peptidase/beta-lactamase superfamily"/>
    <property type="match status" value="1"/>
</dbReference>
<dbReference type="SUPFAM" id="SSF56601">
    <property type="entry name" value="beta-lactamase/transpeptidase-like"/>
    <property type="match status" value="1"/>
</dbReference>
<dbReference type="Pfam" id="PF00144">
    <property type="entry name" value="Beta-lactamase"/>
    <property type="match status" value="1"/>
</dbReference>
<keyword evidence="4" id="KW-1185">Reference proteome</keyword>
<dbReference type="OrthoDB" id="3174977at2"/>
<dbReference type="Proteomes" id="UP000000844">
    <property type="component" value="Chromosome"/>
</dbReference>
<dbReference type="InterPro" id="IPR012338">
    <property type="entry name" value="Beta-lactam/transpept-like"/>
</dbReference>
<dbReference type="KEGG" id="sna:Snas_4155"/>
<proteinExistence type="predicted"/>
<dbReference type="EMBL" id="CP001778">
    <property type="protein sequence ID" value="ADD43806.1"/>
    <property type="molecule type" value="Genomic_DNA"/>
</dbReference>
<gene>
    <name evidence="3" type="ordered locus">Snas_4155</name>
</gene>
<feature type="signal peptide" evidence="1">
    <location>
        <begin position="1"/>
        <end position="28"/>
    </location>
</feature>
<evidence type="ECO:0000259" key="2">
    <source>
        <dbReference type="Pfam" id="PF00144"/>
    </source>
</evidence>
<dbReference type="STRING" id="446470.Snas_4155"/>
<evidence type="ECO:0000256" key="1">
    <source>
        <dbReference type="SAM" id="SignalP"/>
    </source>
</evidence>
<feature type="chain" id="PRO_5003049627" evidence="1">
    <location>
        <begin position="29"/>
        <end position="378"/>
    </location>
</feature>
<name>D3Q156_STANL</name>
<dbReference type="RefSeq" id="WP_013019377.1">
    <property type="nucleotide sequence ID" value="NC_013947.1"/>
</dbReference>
<keyword evidence="1" id="KW-0732">Signal</keyword>
<dbReference type="eggNOG" id="COG1680">
    <property type="taxonomic scope" value="Bacteria"/>
</dbReference>
<dbReference type="InterPro" id="IPR050491">
    <property type="entry name" value="AmpC-like"/>
</dbReference>
<dbReference type="HOGENOM" id="CLU_020027_2_3_11"/>
<sequence>MRIRRTVIACAAAVVTAAFVAGCGSASAGKDPAKDTAKEVETDAVQKRLDEFVKDGAIVGGEVTIRDGDDSAQALAGVGNRETDAKYPSDAHVRVASVTKAFTSAMVLQLVSEDEVDLDASIEEYLPGLLHGDGIDAGKITVRHLLRHQSGLPEIGDATQPQDPEVTFTPQQLIDMALENPVQAEPGEKMIYTNTNYVVAGMLIEKLTGDDYGDALKERITKPLRLKDTYLPEPGDTGLAKPHPQGYFVADGEPKDVTEADASGTWASGGIVSSGADLNAYFTALTEGEVVDKAQLKQMRDTVPMTGVPGVEYGLGLMRLPTECELKLWGQAGDVPGFQAMTATTADGKKSATIAINQSPSEKFGPEQLLGLLSTALC</sequence>
<dbReference type="PROSITE" id="PS51257">
    <property type="entry name" value="PROKAR_LIPOPROTEIN"/>
    <property type="match status" value="1"/>
</dbReference>
<feature type="domain" description="Beta-lactamase-related" evidence="2">
    <location>
        <begin position="46"/>
        <end position="367"/>
    </location>
</feature>
<evidence type="ECO:0000313" key="4">
    <source>
        <dbReference type="Proteomes" id="UP000000844"/>
    </source>
</evidence>